<dbReference type="EMBL" id="PJQM01007632">
    <property type="protein sequence ID" value="RCH77910.1"/>
    <property type="molecule type" value="Genomic_DNA"/>
</dbReference>
<reference evidence="2 3" key="1">
    <citation type="journal article" date="2018" name="G3 (Bethesda)">
        <title>Phylogenetic and Phylogenomic Definition of Rhizopus Species.</title>
        <authorList>
            <person name="Gryganskyi A.P."/>
            <person name="Golan J."/>
            <person name="Dolatabadi S."/>
            <person name="Mondo S."/>
            <person name="Robb S."/>
            <person name="Idnurm A."/>
            <person name="Muszewska A."/>
            <person name="Steczkiewicz K."/>
            <person name="Masonjones S."/>
            <person name="Liao H.L."/>
            <person name="Gajdeczka M.T."/>
            <person name="Anike F."/>
            <person name="Vuek A."/>
            <person name="Anishchenko I.M."/>
            <person name="Voigt K."/>
            <person name="de Hoog G.S."/>
            <person name="Smith M.E."/>
            <person name="Heitman J."/>
            <person name="Vilgalys R."/>
            <person name="Stajich J.E."/>
        </authorList>
    </citation>
    <scope>NUCLEOTIDE SEQUENCE [LARGE SCALE GENOMIC DNA]</scope>
    <source>
        <strain evidence="2 3">LSU 92-RS-03</strain>
    </source>
</reference>
<feature type="non-terminal residue" evidence="2">
    <location>
        <position position="1"/>
    </location>
</feature>
<sequence length="277" mass="31805">TTLWAIMVYILQNRTMEQRIVEFYLYTSFLISGDLILFKLPCSYKIKEDRVNKLIAICQPTVDIIIASLLGVKEGICTSTNTAFTDGTERNKFYISHSSDSTSLPPFIIEFQHMITKNFIFTLIPILLMFCINQVEFKALTDQFKFNFRRSYFLETPSNHSAQYCYILTTESITSDVDNVNEDMNPIITFANLLLSGQQSIVGINRKNDPIILKIYSISKDIMIDSISTEMKGIQDLSTLNRQVTKNFSQLPSFFPLDHPPSFVLSITLLKQERLIQ</sequence>
<protein>
    <submittedName>
        <fullName evidence="2">Uncharacterized protein</fullName>
    </submittedName>
</protein>
<accession>A0A367IJR5</accession>
<feature type="non-terminal residue" evidence="2">
    <location>
        <position position="277"/>
    </location>
</feature>
<name>A0A367IJR5_RHIST</name>
<dbReference type="OrthoDB" id="2282250at2759"/>
<keyword evidence="3" id="KW-1185">Reference proteome</keyword>
<evidence type="ECO:0000313" key="2">
    <source>
        <dbReference type="EMBL" id="RCH77910.1"/>
    </source>
</evidence>
<proteinExistence type="predicted"/>
<dbReference type="AlphaFoldDB" id="A0A367IJR5"/>
<evidence type="ECO:0000313" key="3">
    <source>
        <dbReference type="Proteomes" id="UP000253551"/>
    </source>
</evidence>
<feature type="transmembrane region" description="Helical" evidence="1">
    <location>
        <begin position="23"/>
        <end position="42"/>
    </location>
</feature>
<keyword evidence="1" id="KW-0472">Membrane</keyword>
<comment type="caution">
    <text evidence="2">The sequence shown here is derived from an EMBL/GenBank/DDBJ whole genome shotgun (WGS) entry which is preliminary data.</text>
</comment>
<gene>
    <name evidence="2" type="ORF">CU098_004512</name>
</gene>
<organism evidence="2 3">
    <name type="scientific">Rhizopus stolonifer</name>
    <name type="common">Rhizopus nigricans</name>
    <dbReference type="NCBI Taxonomy" id="4846"/>
    <lineage>
        <taxon>Eukaryota</taxon>
        <taxon>Fungi</taxon>
        <taxon>Fungi incertae sedis</taxon>
        <taxon>Mucoromycota</taxon>
        <taxon>Mucoromycotina</taxon>
        <taxon>Mucoromycetes</taxon>
        <taxon>Mucorales</taxon>
        <taxon>Mucorineae</taxon>
        <taxon>Rhizopodaceae</taxon>
        <taxon>Rhizopus</taxon>
    </lineage>
</organism>
<evidence type="ECO:0000256" key="1">
    <source>
        <dbReference type="SAM" id="Phobius"/>
    </source>
</evidence>
<keyword evidence="1" id="KW-0812">Transmembrane</keyword>
<dbReference type="Proteomes" id="UP000253551">
    <property type="component" value="Unassembled WGS sequence"/>
</dbReference>
<keyword evidence="1" id="KW-1133">Transmembrane helix</keyword>